<dbReference type="RefSeq" id="WP_344197128.1">
    <property type="nucleotide sequence ID" value="NZ_BAAAME010000002.1"/>
</dbReference>
<evidence type="ECO:0000313" key="1">
    <source>
        <dbReference type="EMBL" id="GAA1726247.1"/>
    </source>
</evidence>
<name>A0ABN2JHC2_9ACTN</name>
<evidence type="ECO:0000313" key="2">
    <source>
        <dbReference type="Proteomes" id="UP001501057"/>
    </source>
</evidence>
<proteinExistence type="predicted"/>
<keyword evidence="2" id="KW-1185">Reference proteome</keyword>
<sequence length="93" mass="10424">MNAPVDLSEAVVLFLKRYPSSNSAEFEATVSSEATRSEVQSLLDETMAVPIEWDEKSLVEIGDEVVTVMRERHPDLSEAALRKLGSYFTYLVK</sequence>
<dbReference type="EMBL" id="BAAAME010000002">
    <property type="protein sequence ID" value="GAA1726247.1"/>
    <property type="molecule type" value="Genomic_DNA"/>
</dbReference>
<reference evidence="1 2" key="1">
    <citation type="journal article" date="2019" name="Int. J. Syst. Evol. Microbiol.">
        <title>The Global Catalogue of Microorganisms (GCM) 10K type strain sequencing project: providing services to taxonomists for standard genome sequencing and annotation.</title>
        <authorList>
            <consortium name="The Broad Institute Genomics Platform"/>
            <consortium name="The Broad Institute Genome Sequencing Center for Infectious Disease"/>
            <person name="Wu L."/>
            <person name="Ma J."/>
        </authorList>
    </citation>
    <scope>NUCLEOTIDE SEQUENCE [LARGE SCALE GENOMIC DNA]</scope>
    <source>
        <strain evidence="1 2">JCM 13518</strain>
    </source>
</reference>
<organism evidence="1 2">
    <name type="scientific">Aeromicrobium alkaliterrae</name>
    <dbReference type="NCBI Taxonomy" id="302168"/>
    <lineage>
        <taxon>Bacteria</taxon>
        <taxon>Bacillati</taxon>
        <taxon>Actinomycetota</taxon>
        <taxon>Actinomycetes</taxon>
        <taxon>Propionibacteriales</taxon>
        <taxon>Nocardioidaceae</taxon>
        <taxon>Aeromicrobium</taxon>
    </lineage>
</organism>
<accession>A0ABN2JHC2</accession>
<dbReference type="Proteomes" id="UP001501057">
    <property type="component" value="Unassembled WGS sequence"/>
</dbReference>
<protein>
    <recommendedName>
        <fullName evidence="3">DUF3349 domain-containing protein</fullName>
    </recommendedName>
</protein>
<comment type="caution">
    <text evidence="1">The sequence shown here is derived from an EMBL/GenBank/DDBJ whole genome shotgun (WGS) entry which is preliminary data.</text>
</comment>
<gene>
    <name evidence="1" type="ORF">GCM10009710_03660</name>
</gene>
<evidence type="ECO:0008006" key="3">
    <source>
        <dbReference type="Google" id="ProtNLM"/>
    </source>
</evidence>